<dbReference type="GO" id="GO:0015035">
    <property type="term" value="F:protein-disulfide reductase activity"/>
    <property type="evidence" value="ECO:0007669"/>
    <property type="project" value="InterPro"/>
</dbReference>
<name>A0A0G0K669_9BACT</name>
<proteinExistence type="inferred from homology"/>
<feature type="transmembrane region" description="Helical" evidence="12">
    <location>
        <begin position="53"/>
        <end position="72"/>
    </location>
</feature>
<evidence type="ECO:0000256" key="2">
    <source>
        <dbReference type="ARBA" id="ARBA00007602"/>
    </source>
</evidence>
<dbReference type="PIRSF" id="PIRSF036659">
    <property type="entry name" value="BdbC"/>
    <property type="match status" value="1"/>
</dbReference>
<feature type="transmembrane region" description="Helical" evidence="12">
    <location>
        <begin position="79"/>
        <end position="99"/>
    </location>
</feature>
<evidence type="ECO:0000256" key="3">
    <source>
        <dbReference type="ARBA" id="ARBA00022448"/>
    </source>
</evidence>
<dbReference type="GO" id="GO:0016020">
    <property type="term" value="C:membrane"/>
    <property type="evidence" value="ECO:0007669"/>
    <property type="project" value="UniProtKB-SubCell"/>
</dbReference>
<evidence type="ECO:0000256" key="6">
    <source>
        <dbReference type="ARBA" id="ARBA00022989"/>
    </source>
</evidence>
<keyword evidence="11" id="KW-0676">Redox-active center</keyword>
<feature type="transmembrane region" description="Helical" evidence="12">
    <location>
        <begin position="134"/>
        <end position="155"/>
    </location>
</feature>
<dbReference type="InterPro" id="IPR012187">
    <property type="entry name" value="Disulphide_bond_form_BdbC"/>
</dbReference>
<dbReference type="GO" id="GO:0006457">
    <property type="term" value="P:protein folding"/>
    <property type="evidence" value="ECO:0007669"/>
    <property type="project" value="InterPro"/>
</dbReference>
<dbReference type="InterPro" id="IPR023380">
    <property type="entry name" value="DsbB-like_sf"/>
</dbReference>
<keyword evidence="9" id="KW-1015">Disulfide bond</keyword>
<comment type="subcellular location">
    <subcellularLocation>
        <location evidence="1">Membrane</location>
        <topology evidence="1">Multi-pass membrane protein</topology>
    </subcellularLocation>
</comment>
<evidence type="ECO:0000256" key="11">
    <source>
        <dbReference type="ARBA" id="ARBA00023284"/>
    </source>
</evidence>
<dbReference type="PANTHER" id="PTHR43469:SF1">
    <property type="entry name" value="SPBETA PROPHAGE-DERIVED DISULFIDE BOND FORMATION PROTEIN B"/>
    <property type="match status" value="1"/>
</dbReference>
<dbReference type="Pfam" id="PF02600">
    <property type="entry name" value="DsbB"/>
    <property type="match status" value="1"/>
</dbReference>
<keyword evidence="7" id="KW-0560">Oxidoreductase</keyword>
<dbReference type="InterPro" id="IPR003752">
    <property type="entry name" value="DiS_bond_form_DsbB/BdbC"/>
</dbReference>
<dbReference type="SUPFAM" id="SSF158442">
    <property type="entry name" value="DsbB-like"/>
    <property type="match status" value="1"/>
</dbReference>
<evidence type="ECO:0000256" key="9">
    <source>
        <dbReference type="ARBA" id="ARBA00023157"/>
    </source>
</evidence>
<evidence type="ECO:0000313" key="14">
    <source>
        <dbReference type="Proteomes" id="UP000034852"/>
    </source>
</evidence>
<evidence type="ECO:0000256" key="5">
    <source>
        <dbReference type="ARBA" id="ARBA00022982"/>
    </source>
</evidence>
<keyword evidence="8 12" id="KW-0472">Membrane</keyword>
<feature type="transmembrane region" description="Helical" evidence="12">
    <location>
        <begin position="21"/>
        <end position="41"/>
    </location>
</feature>
<organism evidence="13 14">
    <name type="scientific">candidate division WS6 bacterium GW2011_GWA2_37_6</name>
    <dbReference type="NCBI Taxonomy" id="1619087"/>
    <lineage>
        <taxon>Bacteria</taxon>
        <taxon>Candidatus Dojkabacteria</taxon>
    </lineage>
</organism>
<keyword evidence="3" id="KW-0813">Transport</keyword>
<evidence type="ECO:0000256" key="7">
    <source>
        <dbReference type="ARBA" id="ARBA00023002"/>
    </source>
</evidence>
<comment type="caution">
    <text evidence="13">The sequence shown here is derived from an EMBL/GenBank/DDBJ whole genome shotgun (WGS) entry which is preliminary data.</text>
</comment>
<protein>
    <submittedName>
        <fullName evidence="13">SPBc2 prophage-derived disulfide bond formation protein B</fullName>
    </submittedName>
</protein>
<accession>A0A0G0K669</accession>
<evidence type="ECO:0000256" key="8">
    <source>
        <dbReference type="ARBA" id="ARBA00023136"/>
    </source>
</evidence>
<gene>
    <name evidence="13" type="ORF">US52_C0008G0010</name>
</gene>
<dbReference type="AlphaFoldDB" id="A0A0G0K669"/>
<evidence type="ECO:0000256" key="12">
    <source>
        <dbReference type="SAM" id="Phobius"/>
    </source>
</evidence>
<keyword evidence="4 12" id="KW-0812">Transmembrane</keyword>
<dbReference type="Proteomes" id="UP000034852">
    <property type="component" value="Unassembled WGS sequence"/>
</dbReference>
<evidence type="ECO:0000256" key="1">
    <source>
        <dbReference type="ARBA" id="ARBA00004141"/>
    </source>
</evidence>
<dbReference type="EMBL" id="LBTH01000008">
    <property type="protein sequence ID" value="KKQ36111.1"/>
    <property type="molecule type" value="Genomic_DNA"/>
</dbReference>
<comment type="similarity">
    <text evidence="2">Belongs to the DsbB family. BdbC subfamily.</text>
</comment>
<reference evidence="13" key="1">
    <citation type="journal article" date="2015" name="Nature">
        <title>rRNA introns, odd ribosomes, and small enigmatic genomes across a large radiation of phyla.</title>
        <authorList>
            <person name="Brown C.T."/>
            <person name="Hug L.A."/>
            <person name="Thomas B.C."/>
            <person name="Sharon I."/>
            <person name="Castelle C.J."/>
            <person name="Singh A."/>
            <person name="Wilkins M.J."/>
            <person name="Williams K.H."/>
            <person name="Banfield J.F."/>
        </authorList>
    </citation>
    <scope>NUCLEOTIDE SEQUENCE [LARGE SCALE GENOMIC DNA]</scope>
</reference>
<dbReference type="PANTHER" id="PTHR43469">
    <property type="entry name" value="DISULFIDE FORMATION PROTEIN-RELATED"/>
    <property type="match status" value="1"/>
</dbReference>
<evidence type="ECO:0000256" key="10">
    <source>
        <dbReference type="ARBA" id="ARBA00023186"/>
    </source>
</evidence>
<keyword evidence="5" id="KW-0249">Electron transport</keyword>
<keyword evidence="6 12" id="KW-1133">Transmembrane helix</keyword>
<evidence type="ECO:0000256" key="4">
    <source>
        <dbReference type="ARBA" id="ARBA00022692"/>
    </source>
</evidence>
<sequence length="158" mass="17740">MSILCHMKNVITIVLKLMRKFAMNYIFVVSAFGTAVSLYFSEFMDLPPCDLCWYQRIFFYPIFVIALVALGLKDRGLKVYYYILTLSIIGLPIAVYHHLLKVTDLFPKQTPFCGTSGACSKIDWELIQGSGLTIPLLAALGFLMIIVLCVVKVVGSEK</sequence>
<evidence type="ECO:0000313" key="13">
    <source>
        <dbReference type="EMBL" id="KKQ36111.1"/>
    </source>
</evidence>
<keyword evidence="10" id="KW-0143">Chaperone</keyword>
<dbReference type="Gene3D" id="1.20.1550.10">
    <property type="entry name" value="DsbB-like"/>
    <property type="match status" value="1"/>
</dbReference>